<evidence type="ECO:0000313" key="3">
    <source>
        <dbReference type="Proteomes" id="UP000323856"/>
    </source>
</evidence>
<dbReference type="RefSeq" id="WP_149618669.1">
    <property type="nucleotide sequence ID" value="NZ_VOBL01000002.1"/>
</dbReference>
<dbReference type="InterPro" id="IPR017946">
    <property type="entry name" value="PLC-like_Pdiesterase_TIM-brl"/>
</dbReference>
<comment type="caution">
    <text evidence="2">The sequence shown here is derived from an EMBL/GenBank/DDBJ whole genome shotgun (WGS) entry which is preliminary data.</text>
</comment>
<protein>
    <submittedName>
        <fullName evidence="2">Glycerophosphodiester phosphodiesterase</fullName>
    </submittedName>
</protein>
<dbReference type="AlphaFoldDB" id="A0A5B0ENJ2"/>
<dbReference type="GO" id="GO:0008081">
    <property type="term" value="F:phosphoric diester hydrolase activity"/>
    <property type="evidence" value="ECO:0007669"/>
    <property type="project" value="InterPro"/>
</dbReference>
<proteinExistence type="predicted"/>
<feature type="domain" description="GP-PDE" evidence="1">
    <location>
        <begin position="24"/>
        <end position="260"/>
    </location>
</feature>
<dbReference type="OrthoDB" id="5241788at2"/>
<dbReference type="Pfam" id="PF03009">
    <property type="entry name" value="GDPD"/>
    <property type="match status" value="1"/>
</dbReference>
<dbReference type="Proteomes" id="UP000323856">
    <property type="component" value="Unassembled WGS sequence"/>
</dbReference>
<dbReference type="PROSITE" id="PS51704">
    <property type="entry name" value="GP_PDE"/>
    <property type="match status" value="1"/>
</dbReference>
<evidence type="ECO:0000313" key="2">
    <source>
        <dbReference type="EMBL" id="KAA0979451.1"/>
    </source>
</evidence>
<dbReference type="GO" id="GO:0006629">
    <property type="term" value="P:lipid metabolic process"/>
    <property type="evidence" value="ECO:0007669"/>
    <property type="project" value="InterPro"/>
</dbReference>
<dbReference type="Gene3D" id="3.20.20.190">
    <property type="entry name" value="Phosphatidylinositol (PI) phosphodiesterase"/>
    <property type="match status" value="1"/>
</dbReference>
<dbReference type="PANTHER" id="PTHR43805">
    <property type="entry name" value="GLYCEROPHOSPHORYL DIESTER PHOSPHODIESTERASE"/>
    <property type="match status" value="1"/>
</dbReference>
<evidence type="ECO:0000259" key="1">
    <source>
        <dbReference type="PROSITE" id="PS51704"/>
    </source>
</evidence>
<organism evidence="2 3">
    <name type="scientific">Paeniglutamicibacter gangotriensis</name>
    <dbReference type="NCBI Taxonomy" id="254787"/>
    <lineage>
        <taxon>Bacteria</taxon>
        <taxon>Bacillati</taxon>
        <taxon>Actinomycetota</taxon>
        <taxon>Actinomycetes</taxon>
        <taxon>Micrococcales</taxon>
        <taxon>Micrococcaceae</taxon>
        <taxon>Paeniglutamicibacter</taxon>
    </lineage>
</organism>
<accession>A0A5B0ENJ2</accession>
<name>A0A5B0ENJ2_9MICC</name>
<dbReference type="PANTHER" id="PTHR43805:SF1">
    <property type="entry name" value="GP-PDE DOMAIN-CONTAINING PROTEIN"/>
    <property type="match status" value="1"/>
</dbReference>
<gene>
    <name evidence="2" type="ORF">FQ154_03255</name>
</gene>
<dbReference type="SUPFAM" id="SSF51695">
    <property type="entry name" value="PLC-like phosphodiesterases"/>
    <property type="match status" value="1"/>
</dbReference>
<dbReference type="EMBL" id="VOBL01000002">
    <property type="protein sequence ID" value="KAA0979451.1"/>
    <property type="molecule type" value="Genomic_DNA"/>
</dbReference>
<sequence>MRIPRVGNAPYLRNIAGGELAGFPLGFAHRGYAPDGEENTIKAFAAATALGFGYLETDVHATSDGVLVAFHDADLARLTGDPRSISECTAAELSTLTVAGEPIPTFDQLLETFPDAHFNVDVKERRAAAPLARAIQHHGARNRVLVGSFNGGRRRAVTRLLGEGPVVATSPGVLGVGLATALGSFIRYPRALLGDFAALQVPERQGIVPVVGEKFIAHAHAAGLQVHVWVIDQAPDMHRLLDLGVDGIMSDHADVLAAVLTERGCWPQNVHGA</sequence>
<dbReference type="InterPro" id="IPR030395">
    <property type="entry name" value="GP_PDE_dom"/>
</dbReference>
<reference evidence="2 3" key="1">
    <citation type="submission" date="2019-07" db="EMBL/GenBank/DDBJ databases">
        <title>Analysis of the biochemical properties, biological activity and biotechnological potential of siderophores and biosurfactants produced by Antarctic psychrotolerant bacteria.</title>
        <authorList>
            <person name="Styczynski M."/>
            <person name="Krucon T."/>
            <person name="Decewicz P."/>
            <person name="Dziewit L."/>
        </authorList>
    </citation>
    <scope>NUCLEOTIDE SEQUENCE [LARGE SCALE GENOMIC DNA]</scope>
    <source>
        <strain evidence="2 3">ANT_H27</strain>
    </source>
</reference>